<feature type="region of interest" description="Disordered" evidence="1">
    <location>
        <begin position="191"/>
        <end position="218"/>
    </location>
</feature>
<gene>
    <name evidence="2" type="ORF">ACFO3E_10475</name>
</gene>
<organism evidence="2 3">
    <name type="scientific">Sphingobium tyrosinilyticum</name>
    <dbReference type="NCBI Taxonomy" id="2715436"/>
    <lineage>
        <taxon>Bacteria</taxon>
        <taxon>Pseudomonadati</taxon>
        <taxon>Pseudomonadota</taxon>
        <taxon>Alphaproteobacteria</taxon>
        <taxon>Sphingomonadales</taxon>
        <taxon>Sphingomonadaceae</taxon>
        <taxon>Sphingobium</taxon>
    </lineage>
</organism>
<sequence length="218" mass="23714">MLTQATLPQPCPTILTIPGLLNSGPGHWQTIWETELPNCRRVELGSWNRPHRNSWVSNLNEAIARVKGPVILAAHSLGSHAVAWWAALECREWSHKIAGSLLVAPPEVDVGGIDSRLLSFAPSPKALLPFPSIVVASRDDPYIRFERARQLARFWGSRFADAGQAGHINADSGLGEWQFGQFLLTRLSGAGAAEDQPSPWGAGSQGESRLEPKAQFNA</sequence>
<dbReference type="InterPro" id="IPR010662">
    <property type="entry name" value="RBBP9/YdeN"/>
</dbReference>
<dbReference type="EMBL" id="JBHSFZ010000021">
    <property type="protein sequence ID" value="MFC4594607.1"/>
    <property type="molecule type" value="Genomic_DNA"/>
</dbReference>
<evidence type="ECO:0000313" key="3">
    <source>
        <dbReference type="Proteomes" id="UP001595957"/>
    </source>
</evidence>
<accession>A0ABV9F145</accession>
<dbReference type="Pfam" id="PF06821">
    <property type="entry name" value="Ser_hydrolase"/>
    <property type="match status" value="1"/>
</dbReference>
<dbReference type="InterPro" id="IPR029058">
    <property type="entry name" value="AB_hydrolase_fold"/>
</dbReference>
<evidence type="ECO:0000313" key="2">
    <source>
        <dbReference type="EMBL" id="MFC4594607.1"/>
    </source>
</evidence>
<keyword evidence="3" id="KW-1185">Reference proteome</keyword>
<dbReference type="SUPFAM" id="SSF53474">
    <property type="entry name" value="alpha/beta-Hydrolases"/>
    <property type="match status" value="1"/>
</dbReference>
<evidence type="ECO:0000256" key="1">
    <source>
        <dbReference type="SAM" id="MobiDB-lite"/>
    </source>
</evidence>
<dbReference type="Proteomes" id="UP001595957">
    <property type="component" value="Unassembled WGS sequence"/>
</dbReference>
<name>A0ABV9F145_9SPHN</name>
<dbReference type="Gene3D" id="3.40.50.1820">
    <property type="entry name" value="alpha/beta hydrolase"/>
    <property type="match status" value="1"/>
</dbReference>
<dbReference type="RefSeq" id="WP_380804530.1">
    <property type="nucleotide sequence ID" value="NZ_JBHSFZ010000021.1"/>
</dbReference>
<comment type="caution">
    <text evidence="2">The sequence shown here is derived from an EMBL/GenBank/DDBJ whole genome shotgun (WGS) entry which is preliminary data.</text>
</comment>
<dbReference type="GO" id="GO:0016787">
    <property type="term" value="F:hydrolase activity"/>
    <property type="evidence" value="ECO:0007669"/>
    <property type="project" value="UniProtKB-KW"/>
</dbReference>
<protein>
    <submittedName>
        <fullName evidence="2">RBBP9/YdeN family alpha/beta hydrolase</fullName>
    </submittedName>
</protein>
<proteinExistence type="predicted"/>
<reference evidence="3" key="1">
    <citation type="journal article" date="2019" name="Int. J. Syst. Evol. Microbiol.">
        <title>The Global Catalogue of Microorganisms (GCM) 10K type strain sequencing project: providing services to taxonomists for standard genome sequencing and annotation.</title>
        <authorList>
            <consortium name="The Broad Institute Genomics Platform"/>
            <consortium name="The Broad Institute Genome Sequencing Center for Infectious Disease"/>
            <person name="Wu L."/>
            <person name="Ma J."/>
        </authorList>
    </citation>
    <scope>NUCLEOTIDE SEQUENCE [LARGE SCALE GENOMIC DNA]</scope>
    <source>
        <strain evidence="3">NBRC 103632</strain>
    </source>
</reference>
<keyword evidence="2" id="KW-0378">Hydrolase</keyword>